<name>A0ABU4YQR6_9HYPH</name>
<proteinExistence type="predicted"/>
<evidence type="ECO:0000313" key="3">
    <source>
        <dbReference type="EMBL" id="MDX8489325.1"/>
    </source>
</evidence>
<gene>
    <name evidence="3" type="ORF">RFM52_29555</name>
</gene>
<dbReference type="RefSeq" id="WP_320298346.1">
    <property type="nucleotide sequence ID" value="NZ_JAVIIU010000016.1"/>
</dbReference>
<feature type="domain" description="Terminase large subunit gp17-like C-terminal" evidence="2">
    <location>
        <begin position="72"/>
        <end position="220"/>
    </location>
</feature>
<evidence type="ECO:0000313" key="4">
    <source>
        <dbReference type="Proteomes" id="UP001280156"/>
    </source>
</evidence>
<protein>
    <submittedName>
        <fullName evidence="3">Terminase family protein</fullName>
    </submittedName>
</protein>
<reference evidence="3 4" key="1">
    <citation type="submission" date="2023-08" db="EMBL/GenBank/DDBJ databases">
        <title>Implementing the SeqCode for naming new Mesorhizobium species isolated from Vachellia karroo root nodules.</title>
        <authorList>
            <person name="Van Lill M."/>
        </authorList>
    </citation>
    <scope>NUCLEOTIDE SEQUENCE [LARGE SCALE GENOMIC DNA]</scope>
    <source>
        <strain evidence="3 4">VK2B</strain>
    </source>
</reference>
<keyword evidence="4" id="KW-1185">Reference proteome</keyword>
<evidence type="ECO:0000259" key="2">
    <source>
        <dbReference type="Pfam" id="PF17289"/>
    </source>
</evidence>
<sequence>MSRHVTFMTIDDAGHYTPEQRAEIIAAYPEHEREARARGIPVLGSGRIFPVAEETIACEPFRLPRWWPRIGALDFGWDHPSAAVELAWDTEADVVYVAKAHRASQQTPAMQALALKAWGEWLPFAWPRDGRRETLEGAGVALAKQYAAHGLNMLTGHARFADGSVSVEAGLMDMLDRMQTGRLKVFSTLAAWFEEFRLYHRKDGQVVKLRDDLMAATRYRKLTLAYVSGAGTLPTTADGIWLIFARAGDKGADGLGSGDFTGPASSATDNIVTFAGTTGKAGKDSGVAVGSLVAGPASAAADNVATFNGTTGKVMKDSGVAVASLAPKASPALTGTPTAPTAAAGTNSTQIATTAYVDGTFAPKTSPTFTGTPAAPTAAPGTNTTQIATTGFVKAAIDVVLGGVSAAFDTLSEIAAAMMQKAVDNLGITAGFTSTAVNDGTKSTGTYTPSPLGGNLRYITNGGAFILAAPTQAGDYTMIVQVVNNVSAGAVAFTGFAMTPGGNALTTANGAKFNLYITKLNGIVSASIEALQ</sequence>
<dbReference type="EMBL" id="JAVIIV010000029">
    <property type="protein sequence ID" value="MDX8489325.1"/>
    <property type="molecule type" value="Genomic_DNA"/>
</dbReference>
<evidence type="ECO:0000256" key="1">
    <source>
        <dbReference type="ARBA" id="ARBA00022612"/>
    </source>
</evidence>
<dbReference type="Gene3D" id="3.30.420.280">
    <property type="match status" value="1"/>
</dbReference>
<dbReference type="Pfam" id="PF03237">
    <property type="entry name" value="Terminase_6N"/>
    <property type="match status" value="1"/>
</dbReference>
<organism evidence="3 4">
    <name type="scientific">Mesorhizobium humile</name>
    <dbReference type="NCBI Taxonomy" id="3072313"/>
    <lineage>
        <taxon>Bacteria</taxon>
        <taxon>Pseudomonadati</taxon>
        <taxon>Pseudomonadota</taxon>
        <taxon>Alphaproteobacteria</taxon>
        <taxon>Hyphomicrobiales</taxon>
        <taxon>Phyllobacteriaceae</taxon>
        <taxon>Mesorhizobium</taxon>
    </lineage>
</organism>
<dbReference type="InterPro" id="IPR035421">
    <property type="entry name" value="Terminase_6C"/>
</dbReference>
<keyword evidence="1" id="KW-1188">Viral release from host cell</keyword>
<dbReference type="Pfam" id="PF17289">
    <property type="entry name" value="Terminase_6C"/>
    <property type="match status" value="1"/>
</dbReference>
<comment type="caution">
    <text evidence="3">The sequence shown here is derived from an EMBL/GenBank/DDBJ whole genome shotgun (WGS) entry which is preliminary data.</text>
</comment>
<dbReference type="Proteomes" id="UP001280156">
    <property type="component" value="Unassembled WGS sequence"/>
</dbReference>
<accession>A0ABU4YQR6</accession>